<evidence type="ECO:0000256" key="3">
    <source>
        <dbReference type="ARBA" id="ARBA00022475"/>
    </source>
</evidence>
<dbReference type="EMBL" id="LWSA01000195">
    <property type="protein sequence ID" value="OCX70531.1"/>
    <property type="molecule type" value="Genomic_DNA"/>
</dbReference>
<dbReference type="AlphaFoldDB" id="A0A1C2I3C0"/>
<dbReference type="GO" id="GO:0009055">
    <property type="term" value="F:electron transfer activity"/>
    <property type="evidence" value="ECO:0007669"/>
    <property type="project" value="TreeGrafter"/>
</dbReference>
<dbReference type="GO" id="GO:0005886">
    <property type="term" value="C:plasma membrane"/>
    <property type="evidence" value="ECO:0007669"/>
    <property type="project" value="UniProtKB-SubCell"/>
</dbReference>
<feature type="transmembrane region" description="Helical" evidence="7">
    <location>
        <begin position="324"/>
        <end position="344"/>
    </location>
</feature>
<dbReference type="Proteomes" id="UP000094893">
    <property type="component" value="Unassembled WGS sequence"/>
</dbReference>
<feature type="transmembrane region" description="Helical" evidence="7">
    <location>
        <begin position="89"/>
        <end position="108"/>
    </location>
</feature>
<reference evidence="8 9" key="1">
    <citation type="journal article" date="2016" name="Int. J. Mol. Sci.">
        <title>Comparative genomics of the extreme acidophile Acidithiobacillus thiooxidans reveals intraspecific divergence and niche adaptation.</title>
        <authorList>
            <person name="Zhang X."/>
            <person name="Feng X."/>
            <person name="Tao J."/>
            <person name="Ma L."/>
            <person name="Xiao Y."/>
            <person name="Liang Y."/>
            <person name="Liu X."/>
            <person name="Yin H."/>
        </authorList>
    </citation>
    <scope>NUCLEOTIDE SEQUENCE [LARGE SCALE GENOMIC DNA]</scope>
    <source>
        <strain evidence="8 9">A02</strain>
    </source>
</reference>
<evidence type="ECO:0000256" key="2">
    <source>
        <dbReference type="ARBA" id="ARBA00007543"/>
    </source>
</evidence>
<comment type="subcellular location">
    <subcellularLocation>
        <location evidence="1">Cell membrane</location>
        <topology evidence="1">Multi-pass membrane protein</topology>
    </subcellularLocation>
</comment>
<keyword evidence="4 7" id="KW-0812">Transmembrane</keyword>
<evidence type="ECO:0000313" key="9">
    <source>
        <dbReference type="Proteomes" id="UP000094893"/>
    </source>
</evidence>
<dbReference type="Pfam" id="PF02322">
    <property type="entry name" value="Cyt_bd_oxida_II"/>
    <property type="match status" value="1"/>
</dbReference>
<comment type="similarity">
    <text evidence="2">Belongs to the cytochrome ubiquinol oxidase subunit 2 family.</text>
</comment>
<feature type="transmembrane region" description="Helical" evidence="7">
    <location>
        <begin position="183"/>
        <end position="208"/>
    </location>
</feature>
<dbReference type="PANTHER" id="PTHR43141">
    <property type="entry name" value="CYTOCHROME BD2 SUBUNIT II"/>
    <property type="match status" value="1"/>
</dbReference>
<keyword evidence="5 7" id="KW-1133">Transmembrane helix</keyword>
<evidence type="ECO:0000256" key="4">
    <source>
        <dbReference type="ARBA" id="ARBA00022692"/>
    </source>
</evidence>
<keyword evidence="6 7" id="KW-0472">Membrane</keyword>
<dbReference type="PANTHER" id="PTHR43141:SF4">
    <property type="entry name" value="CYTOCHROME BD2 SUBUNIT II"/>
    <property type="match status" value="1"/>
</dbReference>
<sequence>MTDLMGRIAVSLSTWWWLILALFFMLYVMLDGADLGAGIYTLFSHDEEERGAVMASMAGFWDGNETWLVVAGGVLFGAFPVVYGSALNYLMIPLMLALWGIISRAVAFEFHIHARSSKRFWGWAFALGSLIAPFFAGVSLGATLQGFPLKAGRALEIQGHGLPASTDPVLHYSGQAFTFLSPFSIWVGCGAVIAAGLAGGLYLCARFIPGDPIHERARKWTTVFSFLALIAILVTLIWSYAIFPWAAAKWSGAHWWIWAIWLVIVLFFAYKSMINHSLQREIAALLWGEGVVALLWMAMFATMYPYVVPETWPIALSGNPANSLAVFTLFMTGFVPVMIMYNWYQIWVFRGRLSKKAAYGGH</sequence>
<dbReference type="GO" id="GO:0019646">
    <property type="term" value="P:aerobic electron transport chain"/>
    <property type="evidence" value="ECO:0007669"/>
    <property type="project" value="TreeGrafter"/>
</dbReference>
<dbReference type="GO" id="GO:0016682">
    <property type="term" value="F:oxidoreductase activity, acting on diphenols and related substances as donors, oxygen as acceptor"/>
    <property type="evidence" value="ECO:0007669"/>
    <property type="project" value="TreeGrafter"/>
</dbReference>
<feature type="transmembrane region" description="Helical" evidence="7">
    <location>
        <begin position="282"/>
        <end position="304"/>
    </location>
</feature>
<dbReference type="RefSeq" id="WP_024892815.1">
    <property type="nucleotide sequence ID" value="NZ_LWRZ01000209.1"/>
</dbReference>
<dbReference type="GO" id="GO:0070069">
    <property type="term" value="C:cytochrome complex"/>
    <property type="evidence" value="ECO:0007669"/>
    <property type="project" value="TreeGrafter"/>
</dbReference>
<evidence type="ECO:0000313" key="8">
    <source>
        <dbReference type="EMBL" id="OCX70531.1"/>
    </source>
</evidence>
<keyword evidence="3" id="KW-1003">Cell membrane</keyword>
<protein>
    <submittedName>
        <fullName evidence="8">Cytochrome D ubiquinol oxidase subunit II</fullName>
    </submittedName>
</protein>
<comment type="caution">
    <text evidence="8">The sequence shown here is derived from an EMBL/GenBank/DDBJ whole genome shotgun (WGS) entry which is preliminary data.</text>
</comment>
<evidence type="ECO:0000256" key="6">
    <source>
        <dbReference type="ARBA" id="ARBA00023136"/>
    </source>
</evidence>
<evidence type="ECO:0000256" key="5">
    <source>
        <dbReference type="ARBA" id="ARBA00022989"/>
    </source>
</evidence>
<feature type="transmembrane region" description="Helical" evidence="7">
    <location>
        <begin position="220"/>
        <end position="241"/>
    </location>
</feature>
<organism evidence="8 9">
    <name type="scientific">Acidithiobacillus thiooxidans</name>
    <name type="common">Thiobacillus thiooxidans</name>
    <dbReference type="NCBI Taxonomy" id="930"/>
    <lineage>
        <taxon>Bacteria</taxon>
        <taxon>Pseudomonadati</taxon>
        <taxon>Pseudomonadota</taxon>
        <taxon>Acidithiobacillia</taxon>
        <taxon>Acidithiobacillales</taxon>
        <taxon>Acidithiobacillaceae</taxon>
        <taxon>Acidithiobacillus</taxon>
    </lineage>
</organism>
<name>A0A1C2I3C0_ACITH</name>
<feature type="transmembrane region" description="Helical" evidence="7">
    <location>
        <begin position="253"/>
        <end position="270"/>
    </location>
</feature>
<feature type="transmembrane region" description="Helical" evidence="7">
    <location>
        <begin position="15"/>
        <end position="43"/>
    </location>
</feature>
<dbReference type="NCBIfam" id="TIGR00203">
    <property type="entry name" value="cydB"/>
    <property type="match status" value="1"/>
</dbReference>
<dbReference type="STRING" id="930.GCA_002079865_02261"/>
<evidence type="ECO:0000256" key="7">
    <source>
        <dbReference type="SAM" id="Phobius"/>
    </source>
</evidence>
<dbReference type="eggNOG" id="COG1294">
    <property type="taxonomic scope" value="Bacteria"/>
</dbReference>
<proteinExistence type="inferred from homology"/>
<feature type="transmembrane region" description="Helical" evidence="7">
    <location>
        <begin position="120"/>
        <end position="142"/>
    </location>
</feature>
<evidence type="ECO:0000256" key="1">
    <source>
        <dbReference type="ARBA" id="ARBA00004651"/>
    </source>
</evidence>
<gene>
    <name evidence="8" type="ORF">A6P07_13970</name>
</gene>
<dbReference type="InterPro" id="IPR003317">
    <property type="entry name" value="Cyt-d_oxidase_su2"/>
</dbReference>
<accession>A0A1C2I3C0</accession>